<dbReference type="InterPro" id="IPR001128">
    <property type="entry name" value="Cyt_P450"/>
</dbReference>
<keyword evidence="3" id="KW-0560">Oxidoreductase</keyword>
<keyword evidence="2 3" id="KW-0479">Metal-binding</keyword>
<dbReference type="GO" id="GO:0006707">
    <property type="term" value="P:cholesterol catabolic process"/>
    <property type="evidence" value="ECO:0007669"/>
    <property type="project" value="InterPro"/>
</dbReference>
<dbReference type="InterPro" id="IPR017972">
    <property type="entry name" value="Cyt_P450_CS"/>
</dbReference>
<dbReference type="Proteomes" id="UP000887568">
    <property type="component" value="Unplaced"/>
</dbReference>
<dbReference type="PANTHER" id="PTHR24293:SF0">
    <property type="entry name" value="CYP46A1 PROTEIN-RELATED"/>
    <property type="match status" value="1"/>
</dbReference>
<dbReference type="OMA" id="HHEIRIA"/>
<reference evidence="4" key="1">
    <citation type="submission" date="2022-11" db="UniProtKB">
        <authorList>
            <consortium name="EnsemblMetazoa"/>
        </authorList>
    </citation>
    <scope>IDENTIFICATION</scope>
</reference>
<evidence type="ECO:0000256" key="3">
    <source>
        <dbReference type="RuleBase" id="RU000461"/>
    </source>
</evidence>
<dbReference type="PRINTS" id="PR00463">
    <property type="entry name" value="EP450I"/>
</dbReference>
<organism evidence="4 5">
    <name type="scientific">Patiria miniata</name>
    <name type="common">Bat star</name>
    <name type="synonym">Asterina miniata</name>
    <dbReference type="NCBI Taxonomy" id="46514"/>
    <lineage>
        <taxon>Eukaryota</taxon>
        <taxon>Metazoa</taxon>
        <taxon>Echinodermata</taxon>
        <taxon>Eleutherozoa</taxon>
        <taxon>Asterozoa</taxon>
        <taxon>Asteroidea</taxon>
        <taxon>Valvatacea</taxon>
        <taxon>Valvatida</taxon>
        <taxon>Asterinidae</taxon>
        <taxon>Patiria</taxon>
    </lineage>
</organism>
<dbReference type="PRINTS" id="PR00385">
    <property type="entry name" value="P450"/>
</dbReference>
<keyword evidence="2 3" id="KW-0349">Heme</keyword>
<feature type="binding site" description="axial binding residue" evidence="2">
    <location>
        <position position="453"/>
    </location>
    <ligand>
        <name>heme</name>
        <dbReference type="ChEBI" id="CHEBI:30413"/>
    </ligand>
    <ligandPart>
        <name>Fe</name>
        <dbReference type="ChEBI" id="CHEBI:18248"/>
    </ligandPart>
</feature>
<dbReference type="CDD" id="cd20613">
    <property type="entry name" value="CYP46A1-like"/>
    <property type="match status" value="1"/>
</dbReference>
<accession>A0A914B7Q6</accession>
<evidence type="ECO:0000256" key="2">
    <source>
        <dbReference type="PIRSR" id="PIRSR602401-1"/>
    </source>
</evidence>
<dbReference type="InterPro" id="IPR002401">
    <property type="entry name" value="Cyt_P450_E_grp-I"/>
</dbReference>
<dbReference type="InterPro" id="IPR039983">
    <property type="entry name" value="CYP46A1"/>
</dbReference>
<evidence type="ECO:0008006" key="6">
    <source>
        <dbReference type="Google" id="ProtNLM"/>
    </source>
</evidence>
<keyword evidence="3" id="KW-0503">Monooxygenase</keyword>
<dbReference type="GeneID" id="119740833"/>
<comment type="similarity">
    <text evidence="1 3">Belongs to the cytochrome P450 family.</text>
</comment>
<dbReference type="AlphaFoldDB" id="A0A914B7Q6"/>
<evidence type="ECO:0000313" key="5">
    <source>
        <dbReference type="Proteomes" id="UP000887568"/>
    </source>
</evidence>
<dbReference type="PANTHER" id="PTHR24293">
    <property type="entry name" value="CYTOCHROME P450 FAMILY 46 SUBFAMILY A"/>
    <property type="match status" value="1"/>
</dbReference>
<keyword evidence="2 3" id="KW-0408">Iron</keyword>
<proteinExistence type="inferred from homology"/>
<dbReference type="PROSITE" id="PS00086">
    <property type="entry name" value="CYTOCHROME_P450"/>
    <property type="match status" value="1"/>
</dbReference>
<dbReference type="EnsemblMetazoa" id="XM_038216280.1">
    <property type="protein sequence ID" value="XP_038072208.1"/>
    <property type="gene ID" value="LOC119740833"/>
</dbReference>
<dbReference type="InterPro" id="IPR036396">
    <property type="entry name" value="Cyt_P450_sf"/>
</dbReference>
<dbReference type="GO" id="GO:0005506">
    <property type="term" value="F:iron ion binding"/>
    <property type="evidence" value="ECO:0007669"/>
    <property type="project" value="InterPro"/>
</dbReference>
<dbReference type="OrthoDB" id="1470350at2759"/>
<dbReference type="Pfam" id="PF00067">
    <property type="entry name" value="p450"/>
    <property type="match status" value="1"/>
</dbReference>
<sequence length="516" mass="57401">MMVSAGVVALATSASILSVCLAAFILAVVFLHYQHHKYRHIPGPKRKSFFLGNIQDFKDRVAEGGLFEDVVKDWSDEIGPVCIVWLFHRCMVYFHDTRAIKEILVSGSLRFPKGWTYDGVATIFGARFLGRGLVTERNHALWLKRREIFNPAFNRSYLKTCINQFNASSDLLVAYLKSKADGKTAVALLHELNKATIDIIAKVAFGSDFHQFDSEKVTSFNEEFDTALNGMKTQFEKPWHKLNPSRSAREYRSKVRKAIGKLRETGKVIIGKQMSALGRGEQLSNNILSFILQACQLSTSGGLDMEEMVDEFTTFFLAGNETTANLLASAMLELGQHPEVMYRLKTEVDAVVSDKEFIPYEDLSKLEYMVAVLKETLRIHPPAAGTVRTSIADTVIDGIKIPAGTTLGVSFHAVGRSERYWKNALQFSPDRFLHGDESSTGAFMPFSIGPRNCIGQQFALIEARVLLAKLLQAFNFSLVPGQDLGFIVETTMKPKDGCQVLITPVEGGVQHPTSSQ</sequence>
<dbReference type="Gene3D" id="1.10.630.10">
    <property type="entry name" value="Cytochrome P450"/>
    <property type="match status" value="1"/>
</dbReference>
<dbReference type="SUPFAM" id="SSF48264">
    <property type="entry name" value="Cytochrome P450"/>
    <property type="match status" value="1"/>
</dbReference>
<dbReference type="GO" id="GO:0033781">
    <property type="term" value="F:cholesterol 24-hydroxylase activity"/>
    <property type="evidence" value="ECO:0007669"/>
    <property type="project" value="InterPro"/>
</dbReference>
<evidence type="ECO:0000313" key="4">
    <source>
        <dbReference type="EnsemblMetazoa" id="XP_038072208.1"/>
    </source>
</evidence>
<dbReference type="RefSeq" id="XP_038072208.1">
    <property type="nucleotide sequence ID" value="XM_038216280.1"/>
</dbReference>
<comment type="cofactor">
    <cofactor evidence="2">
        <name>heme</name>
        <dbReference type="ChEBI" id="CHEBI:30413"/>
    </cofactor>
</comment>
<keyword evidence="5" id="KW-1185">Reference proteome</keyword>
<dbReference type="GO" id="GO:0020037">
    <property type="term" value="F:heme binding"/>
    <property type="evidence" value="ECO:0007669"/>
    <property type="project" value="InterPro"/>
</dbReference>
<protein>
    <recommendedName>
        <fullName evidence="6">Cholesterol 24-hydroxylase-like</fullName>
    </recommendedName>
</protein>
<evidence type="ECO:0000256" key="1">
    <source>
        <dbReference type="ARBA" id="ARBA00010617"/>
    </source>
</evidence>
<name>A0A914B7Q6_PATMI</name>